<feature type="transmembrane region" description="Helical" evidence="2">
    <location>
        <begin position="597"/>
        <end position="621"/>
    </location>
</feature>
<evidence type="ECO:0000256" key="2">
    <source>
        <dbReference type="SAM" id="Phobius"/>
    </source>
</evidence>
<keyword evidence="2" id="KW-1133">Transmembrane helix</keyword>
<feature type="transmembrane region" description="Helical" evidence="2">
    <location>
        <begin position="710"/>
        <end position="731"/>
    </location>
</feature>
<feature type="compositionally biased region" description="Low complexity" evidence="1">
    <location>
        <begin position="82"/>
        <end position="94"/>
    </location>
</feature>
<evidence type="ECO:0000313" key="4">
    <source>
        <dbReference type="Proteomes" id="UP001342314"/>
    </source>
</evidence>
<evidence type="ECO:0000256" key="1">
    <source>
        <dbReference type="SAM" id="MobiDB-lite"/>
    </source>
</evidence>
<proteinExistence type="predicted"/>
<gene>
    <name evidence="3" type="ORF">Rhopal_007638-T1</name>
</gene>
<protein>
    <recommendedName>
        <fullName evidence="5">Proteophosphoglycan ppg4</fullName>
    </recommendedName>
</protein>
<sequence length="1380" mass="154413">MPRGKRARSPSSSWQPRHRVHGSTPESSDDERLLTVTPTPSSSARSRYRPSSSTPTFQGRRPLCSTPLTSQDPRSGKHLNRSPSASSPQRSSPPVLSEDNDGENSADDSQDDDAYENTDDTTGDEGDEDNDEDDDEGTDDDLRRDGNDRLPTPVLGDNPECPPEDFWYRPHTTSADIVAGGEAGAAARGVWGEDEDLAADDLAAAMRNLDDYEGGSDTSASDKESHGSDSESDDDVFVISAQHIRAAEALAREGRREAAVQLFEKFPQHSVFDLPACNRDADDSDLVALTTAKIDVTPSLFLDYFMIITGRVVSVKSYERVFKDGSVTVGLGDIPTGRLTMIIQPISELGKPMHWVSKVPPASPAWKQVVHRGIAYILHHSAAAGTGTGVSFMSHDTTGNHVPFNEARHTFDKVVELQPHALYCLQLAIVESWNRIFDPYLHPGQYFQEPRTEVCFMVHRYGQNRPMSLDRVAAEKDLYHFLSDFEPSWSQLRFAFALNLHSARIKSEYLAVPPGTKVSLLGRLPTYEGLLGPHARRFPLAFSRDHGNIQSPTVLPYLRKAVLDINSDARERFNTPAALVAAVSTNSYSEIKTVFRAVSFLFLVGSGIFTAALAFAGHFLLPHKRATNKVENGLANDELSAQYHQLGQQEQHGFRQEHMFSFRCVPRDRLQDAADADDYSDWHPFIRHVLVPTSHAPLSHLDECLAPLDAFIPSIFPGLIISLLTVIGSWVEPIAQKWRETKTPPSLAEREVLDTADRLSRGVVTGARKYPFRSWSTWGHGPSLKRFNWPVFDFAHFNPATRFVNPHSWPIANLGAQQTSAVRKRTVAGALFPHESAIRFWYGSQFTQVARAENQAELLMLRNTSKSVRRKPTYDDVVVMQHGYESSRAIARLGVDPDDIECAAILNPTDPAVVEGLRAWALNDSSTAAGPLSQHLFDLHFGPDHQFFEHLPEWERHLCRDDALEILVAQGRSLADTPEDQSSDNWLDDLARARHHVLAITTGNETRASGRTYVQASDFALGIIGHAFDGLPILEEPYFKTATPVEWSDGGNKRPPWIDSFTKVVKAFFSDRVSPNKYHLSQLPDMLERAVARQVHIFPVPRKGRRSGFEPQRWLEVRPQTVSPLAPIDQDRLEVRTNLAPALQHPMRGDHEDALEADAVHAARTQQEERRLALAISNRWEFTLPFRQHDLVAEAVGEYLGMCKRQHAQTLKTLRRRDRPAPGDLPARHVAYDKMKRDVAVWRLYVNALEAFNPDDKVHQAIALYAYLWTFRWWSPPRLENKAHVFYSDSFADPVDVAKRGSRDKAHLRGAFIAFALVLTEEPTRQAIATSSNPGKLLVAFGQKQAHRGLNWKLLRRLGIGSLNEIETFGDLPLAPDRPF</sequence>
<dbReference type="EMBL" id="BQKY01000017">
    <property type="protein sequence ID" value="GJN94555.1"/>
    <property type="molecule type" value="Genomic_DNA"/>
</dbReference>
<name>A0AAV5GX62_9BASI</name>
<evidence type="ECO:0000313" key="3">
    <source>
        <dbReference type="EMBL" id="GJN94555.1"/>
    </source>
</evidence>
<keyword evidence="4" id="KW-1185">Reference proteome</keyword>
<feature type="compositionally biased region" description="Basic and acidic residues" evidence="1">
    <location>
        <begin position="220"/>
        <end position="229"/>
    </location>
</feature>
<feature type="region of interest" description="Disordered" evidence="1">
    <location>
        <begin position="1"/>
        <end position="169"/>
    </location>
</feature>
<feature type="region of interest" description="Disordered" evidence="1">
    <location>
        <begin position="210"/>
        <end position="233"/>
    </location>
</feature>
<keyword evidence="2" id="KW-0812">Transmembrane</keyword>
<keyword evidence="2" id="KW-0472">Membrane</keyword>
<feature type="compositionally biased region" description="Low complexity" evidence="1">
    <location>
        <begin position="37"/>
        <end position="56"/>
    </location>
</feature>
<comment type="caution">
    <text evidence="3">The sequence shown here is derived from an EMBL/GenBank/DDBJ whole genome shotgun (WGS) entry which is preliminary data.</text>
</comment>
<reference evidence="3 4" key="1">
    <citation type="submission" date="2021-12" db="EMBL/GenBank/DDBJ databases">
        <title>High titer production of polyol ester of fatty acids by Rhodotorula paludigena BS15 towards product separation-free biomass refinery.</title>
        <authorList>
            <person name="Mano J."/>
            <person name="Ono H."/>
            <person name="Tanaka T."/>
            <person name="Naito K."/>
            <person name="Sushida H."/>
            <person name="Ike M."/>
            <person name="Tokuyasu K."/>
            <person name="Kitaoka M."/>
        </authorList>
    </citation>
    <scope>NUCLEOTIDE SEQUENCE [LARGE SCALE GENOMIC DNA]</scope>
    <source>
        <strain evidence="3 4">BS15</strain>
    </source>
</reference>
<organism evidence="3 4">
    <name type="scientific">Rhodotorula paludigena</name>
    <dbReference type="NCBI Taxonomy" id="86838"/>
    <lineage>
        <taxon>Eukaryota</taxon>
        <taxon>Fungi</taxon>
        <taxon>Dikarya</taxon>
        <taxon>Basidiomycota</taxon>
        <taxon>Pucciniomycotina</taxon>
        <taxon>Microbotryomycetes</taxon>
        <taxon>Sporidiobolales</taxon>
        <taxon>Sporidiobolaceae</taxon>
        <taxon>Rhodotorula</taxon>
    </lineage>
</organism>
<accession>A0AAV5GX62</accession>
<dbReference type="Proteomes" id="UP001342314">
    <property type="component" value="Unassembled WGS sequence"/>
</dbReference>
<feature type="compositionally biased region" description="Acidic residues" evidence="1">
    <location>
        <begin position="98"/>
        <end position="139"/>
    </location>
</feature>
<evidence type="ECO:0008006" key="5">
    <source>
        <dbReference type="Google" id="ProtNLM"/>
    </source>
</evidence>